<dbReference type="InterPro" id="IPR000014">
    <property type="entry name" value="PAS"/>
</dbReference>
<feature type="region of interest" description="Disordered" evidence="1">
    <location>
        <begin position="133"/>
        <end position="154"/>
    </location>
</feature>
<organism evidence="3">
    <name type="scientific">Acerihabitans sp. KWT182</name>
    <dbReference type="NCBI Taxonomy" id="3157919"/>
    <lineage>
        <taxon>Bacteria</taxon>
        <taxon>Pseudomonadati</taxon>
        <taxon>Pseudomonadota</taxon>
        <taxon>Gammaproteobacteria</taxon>
        <taxon>Enterobacterales</taxon>
        <taxon>Pectobacteriaceae</taxon>
        <taxon>Acerihabitans</taxon>
    </lineage>
</organism>
<evidence type="ECO:0000259" key="2">
    <source>
        <dbReference type="PROSITE" id="PS50112"/>
    </source>
</evidence>
<dbReference type="GO" id="GO:0006355">
    <property type="term" value="P:regulation of DNA-templated transcription"/>
    <property type="evidence" value="ECO:0007669"/>
    <property type="project" value="InterPro"/>
</dbReference>
<dbReference type="SMART" id="SM00091">
    <property type="entry name" value="PAS"/>
    <property type="match status" value="1"/>
</dbReference>
<accession>A0AAU7Q6W3</accession>
<dbReference type="AlphaFoldDB" id="A0AAU7Q6W3"/>
<dbReference type="PROSITE" id="PS50112">
    <property type="entry name" value="PAS"/>
    <property type="match status" value="1"/>
</dbReference>
<dbReference type="EMBL" id="CP157947">
    <property type="protein sequence ID" value="XBS68681.1"/>
    <property type="molecule type" value="Genomic_DNA"/>
</dbReference>
<dbReference type="CDD" id="cd00130">
    <property type="entry name" value="PAS"/>
    <property type="match status" value="1"/>
</dbReference>
<feature type="domain" description="PAS" evidence="2">
    <location>
        <begin position="1"/>
        <end position="71"/>
    </location>
</feature>
<dbReference type="InterPro" id="IPR013767">
    <property type="entry name" value="PAS_fold"/>
</dbReference>
<dbReference type="Pfam" id="PF00989">
    <property type="entry name" value="PAS"/>
    <property type="match status" value="1"/>
</dbReference>
<name>A0AAU7Q6W3_9GAMM</name>
<proteinExistence type="predicted"/>
<dbReference type="Gene3D" id="3.30.450.20">
    <property type="entry name" value="PAS domain"/>
    <property type="match status" value="1"/>
</dbReference>
<dbReference type="NCBIfam" id="TIGR00229">
    <property type="entry name" value="sensory_box"/>
    <property type="match status" value="1"/>
</dbReference>
<dbReference type="SUPFAM" id="SSF55785">
    <property type="entry name" value="PYP-like sensor domain (PAS domain)"/>
    <property type="match status" value="1"/>
</dbReference>
<reference evidence="3" key="1">
    <citation type="submission" date="2024-06" db="EMBL/GenBank/DDBJ databases">
        <authorList>
            <person name="Coelho C."/>
            <person name="Bento M."/>
            <person name="Garcia E."/>
            <person name="Camelo A."/>
            <person name="Brandao I."/>
            <person name="Espirito Santo C."/>
            <person name="Trovao J."/>
            <person name="Verissimo A."/>
            <person name="Costa J."/>
            <person name="Tiago I."/>
        </authorList>
    </citation>
    <scope>NUCLEOTIDE SEQUENCE</scope>
    <source>
        <strain evidence="3">KWT182</strain>
    </source>
</reference>
<evidence type="ECO:0000313" key="3">
    <source>
        <dbReference type="EMBL" id="XBS68681.1"/>
    </source>
</evidence>
<evidence type="ECO:0000256" key="1">
    <source>
        <dbReference type="SAM" id="MobiDB-lite"/>
    </source>
</evidence>
<gene>
    <name evidence="3" type="ORF">ABK905_18920</name>
</gene>
<sequence length="154" mass="16712">MELALKQFLAAIGDAVVISDVGGVITAWNPAAERLFGFTESEAIGASLDIIIPERQRRRHWSGYHQTMQTGITRYGASLLRVPAQTRDGDTVSIAFTVALLPGEDGRPAAIVAIVRDDTARFNEERALRKRLAEAEAAAQPDSPSLKAADRTLR</sequence>
<dbReference type="InterPro" id="IPR035965">
    <property type="entry name" value="PAS-like_dom_sf"/>
</dbReference>
<protein>
    <submittedName>
        <fullName evidence="3">PAS domain S-box protein</fullName>
    </submittedName>
</protein>